<dbReference type="GO" id="GO:0005524">
    <property type="term" value="F:ATP binding"/>
    <property type="evidence" value="ECO:0007669"/>
    <property type="project" value="UniProtKB-KW"/>
</dbReference>
<organism evidence="14 15">
    <name type="scientific">Desulfobaculum xiamenense</name>
    <dbReference type="NCBI Taxonomy" id="995050"/>
    <lineage>
        <taxon>Bacteria</taxon>
        <taxon>Pseudomonadati</taxon>
        <taxon>Thermodesulfobacteriota</taxon>
        <taxon>Desulfovibrionia</taxon>
        <taxon>Desulfovibrionales</taxon>
        <taxon>Desulfovibrionaceae</taxon>
        <taxon>Desulfobaculum</taxon>
    </lineage>
</organism>
<comment type="caution">
    <text evidence="14">The sequence shown here is derived from an EMBL/GenBank/DDBJ whole genome shotgun (WGS) entry which is preliminary data.</text>
</comment>
<feature type="domain" description="7,8-dihydro-6-hydroxymethylpterin-pyrophosphokinase" evidence="13">
    <location>
        <begin position="62"/>
        <end position="73"/>
    </location>
</feature>
<dbReference type="InterPro" id="IPR000550">
    <property type="entry name" value="Hppk"/>
</dbReference>
<accession>A0A846QN25</accession>
<evidence type="ECO:0000256" key="5">
    <source>
        <dbReference type="ARBA" id="ARBA00022679"/>
    </source>
</evidence>
<evidence type="ECO:0000256" key="4">
    <source>
        <dbReference type="ARBA" id="ARBA00016218"/>
    </source>
</evidence>
<evidence type="ECO:0000256" key="9">
    <source>
        <dbReference type="ARBA" id="ARBA00022909"/>
    </source>
</evidence>
<evidence type="ECO:0000313" key="15">
    <source>
        <dbReference type="Proteomes" id="UP000580856"/>
    </source>
</evidence>
<reference evidence="14 15" key="1">
    <citation type="submission" date="2020-03" db="EMBL/GenBank/DDBJ databases">
        <title>Genomic Encyclopedia of Type Strains, Phase IV (KMG-IV): sequencing the most valuable type-strain genomes for metagenomic binning, comparative biology and taxonomic classification.</title>
        <authorList>
            <person name="Goeker M."/>
        </authorList>
    </citation>
    <scope>NUCLEOTIDE SEQUENCE [LARGE SCALE GENOMIC DNA]</scope>
    <source>
        <strain evidence="14 15">DSM 24233</strain>
    </source>
</reference>
<comment type="function">
    <text evidence="10">Catalyzes the transfer of pyrophosphate from adenosine triphosphate (ATP) to 6-hydroxymethyl-7,8-dihydropterin, an enzymatic step in folate biosynthesis pathway.</text>
</comment>
<dbReference type="GO" id="GO:0003848">
    <property type="term" value="F:2-amino-4-hydroxy-6-hydroxymethyldihydropteridine diphosphokinase activity"/>
    <property type="evidence" value="ECO:0007669"/>
    <property type="project" value="UniProtKB-EC"/>
</dbReference>
<evidence type="ECO:0000256" key="2">
    <source>
        <dbReference type="ARBA" id="ARBA00005810"/>
    </source>
</evidence>
<dbReference type="EC" id="2.7.6.3" evidence="3"/>
<comment type="similarity">
    <text evidence="2">Belongs to the HPPK family.</text>
</comment>
<name>A0A846QN25_9BACT</name>
<keyword evidence="15" id="KW-1185">Reference proteome</keyword>
<keyword evidence="6" id="KW-0547">Nucleotide-binding</keyword>
<evidence type="ECO:0000256" key="10">
    <source>
        <dbReference type="ARBA" id="ARBA00029409"/>
    </source>
</evidence>
<dbReference type="Proteomes" id="UP000580856">
    <property type="component" value="Unassembled WGS sequence"/>
</dbReference>
<keyword evidence="8" id="KW-0067">ATP-binding</keyword>
<keyword evidence="7 14" id="KW-0418">Kinase</keyword>
<evidence type="ECO:0000259" key="13">
    <source>
        <dbReference type="PROSITE" id="PS00794"/>
    </source>
</evidence>
<evidence type="ECO:0000256" key="6">
    <source>
        <dbReference type="ARBA" id="ARBA00022741"/>
    </source>
</evidence>
<dbReference type="InterPro" id="IPR035907">
    <property type="entry name" value="Hppk_sf"/>
</dbReference>
<evidence type="ECO:0000256" key="1">
    <source>
        <dbReference type="ARBA" id="ARBA00005051"/>
    </source>
</evidence>
<evidence type="ECO:0000256" key="11">
    <source>
        <dbReference type="ARBA" id="ARBA00029766"/>
    </source>
</evidence>
<evidence type="ECO:0000256" key="7">
    <source>
        <dbReference type="ARBA" id="ARBA00022777"/>
    </source>
</evidence>
<dbReference type="Pfam" id="PF01288">
    <property type="entry name" value="HPPK"/>
    <property type="match status" value="1"/>
</dbReference>
<dbReference type="GO" id="GO:0046656">
    <property type="term" value="P:folic acid biosynthetic process"/>
    <property type="evidence" value="ECO:0007669"/>
    <property type="project" value="UniProtKB-KW"/>
</dbReference>
<evidence type="ECO:0000256" key="3">
    <source>
        <dbReference type="ARBA" id="ARBA00013253"/>
    </source>
</evidence>
<keyword evidence="9" id="KW-0289">Folate biosynthesis</keyword>
<evidence type="ECO:0000256" key="8">
    <source>
        <dbReference type="ARBA" id="ARBA00022840"/>
    </source>
</evidence>
<dbReference type="UniPathway" id="UPA00077">
    <property type="reaction ID" value="UER00155"/>
</dbReference>
<keyword evidence="5 14" id="KW-0808">Transferase</keyword>
<dbReference type="SUPFAM" id="SSF55083">
    <property type="entry name" value="6-hydroxymethyl-7,8-dihydropterin pyrophosphokinase, HPPK"/>
    <property type="match status" value="1"/>
</dbReference>
<dbReference type="NCBIfam" id="TIGR01498">
    <property type="entry name" value="folK"/>
    <property type="match status" value="1"/>
</dbReference>
<comment type="pathway">
    <text evidence="1">Cofactor biosynthesis; tetrahydrofolate biosynthesis; 2-amino-4-hydroxy-6-hydroxymethyl-7,8-dihydropteridine diphosphate from 7,8-dihydroneopterin triphosphate: step 4/4.</text>
</comment>
<dbReference type="EMBL" id="JAATJA010000001">
    <property type="protein sequence ID" value="NJB66815.1"/>
    <property type="molecule type" value="Genomic_DNA"/>
</dbReference>
<dbReference type="PANTHER" id="PTHR43071:SF1">
    <property type="entry name" value="2-AMINO-4-HYDROXY-6-HYDROXYMETHYLDIHYDROPTERIDINE PYROPHOSPHOKINASE"/>
    <property type="match status" value="1"/>
</dbReference>
<dbReference type="AlphaFoldDB" id="A0A846QN25"/>
<dbReference type="GO" id="GO:0016301">
    <property type="term" value="F:kinase activity"/>
    <property type="evidence" value="ECO:0007669"/>
    <property type="project" value="UniProtKB-KW"/>
</dbReference>
<evidence type="ECO:0000313" key="14">
    <source>
        <dbReference type="EMBL" id="NJB66815.1"/>
    </source>
</evidence>
<protein>
    <recommendedName>
        <fullName evidence="4">2-amino-4-hydroxy-6-hydroxymethyldihydropteridine pyrophosphokinase</fullName>
        <ecNumber evidence="3">2.7.6.3</ecNumber>
    </recommendedName>
    <alternativeName>
        <fullName evidence="11">6-hydroxymethyl-7,8-dihydropterin pyrophosphokinase</fullName>
    </alternativeName>
    <alternativeName>
        <fullName evidence="12">7,8-dihydro-6-hydroxymethylpterin-pyrophosphokinase</fullName>
    </alternativeName>
</protein>
<proteinExistence type="inferred from homology"/>
<dbReference type="PANTHER" id="PTHR43071">
    <property type="entry name" value="2-AMINO-4-HYDROXY-6-HYDROXYMETHYLDIHYDROPTERIDINE PYROPHOSPHOKINASE"/>
    <property type="match status" value="1"/>
</dbReference>
<dbReference type="CDD" id="cd00483">
    <property type="entry name" value="HPPK"/>
    <property type="match status" value="1"/>
</dbReference>
<dbReference type="PROSITE" id="PS00794">
    <property type="entry name" value="HPPK"/>
    <property type="match status" value="1"/>
</dbReference>
<dbReference type="Gene3D" id="3.30.70.560">
    <property type="entry name" value="7,8-Dihydro-6-hydroxymethylpterin-pyrophosphokinase HPPK"/>
    <property type="match status" value="1"/>
</dbReference>
<gene>
    <name evidence="14" type="ORF">GGQ74_000455</name>
</gene>
<evidence type="ECO:0000256" key="12">
    <source>
        <dbReference type="ARBA" id="ARBA00033413"/>
    </source>
</evidence>
<dbReference type="GO" id="GO:0046654">
    <property type="term" value="P:tetrahydrofolate biosynthetic process"/>
    <property type="evidence" value="ECO:0007669"/>
    <property type="project" value="UniProtKB-UniPathway"/>
</dbReference>
<sequence length="136" mass="15451">MTVDAVSAVYFTEPQDVKNQPWFANRVARVLCEGKISPQGLLDELLRVEAELGRVRGEGVVRFGPRVIDLDLLLYGDAVMETETLTLPHPRMRQRAFVLVPLADVAPDLRFPDGDTLRDALARLSYRVDNFRIWQD</sequence>